<evidence type="ECO:0000259" key="17">
    <source>
        <dbReference type="PROSITE" id="PS50885"/>
    </source>
</evidence>
<dbReference type="SMART" id="SM00388">
    <property type="entry name" value="HisKA"/>
    <property type="match status" value="1"/>
</dbReference>
<dbReference type="GO" id="GO:0005886">
    <property type="term" value="C:plasma membrane"/>
    <property type="evidence" value="ECO:0007669"/>
    <property type="project" value="UniProtKB-SubCell"/>
</dbReference>
<keyword evidence="13" id="KW-0902">Two-component regulatory system</keyword>
<dbReference type="AlphaFoldDB" id="A0A846N0M3"/>
<dbReference type="Pfam" id="PF00512">
    <property type="entry name" value="HisKA"/>
    <property type="match status" value="1"/>
</dbReference>
<keyword evidence="12 15" id="KW-1133">Transmembrane helix</keyword>
<dbReference type="CDD" id="cd00075">
    <property type="entry name" value="HATPase"/>
    <property type="match status" value="1"/>
</dbReference>
<evidence type="ECO:0000256" key="8">
    <source>
        <dbReference type="ARBA" id="ARBA00022692"/>
    </source>
</evidence>
<sequence>MIKRAQAEVSSWTTFGQTALLIIAALLLAQVFSFLLVRNIVFEWQRAYVDEPAMARFAEVAAEVSAAPFERRQEIVNALSHAGESFELEPAPSFAAFPAKPELDNALAEAMEKRGLKPGALMAHRGFDPGMMERAQPPDHTHGFFGGHPPRDVIRLAAQLSDGQWLVARFRVMRAFPLLLNPLFLSQAALFVVLLVATLFSAARISRPLRRLARAAESLRPQEAFEPLAVEGPREVKVAITSFNSMALRVRELLTEKDRMLTAIGHDLRTPLASLRIRAENIEQDSEREKIIETVDEMTSMVEEILAFARLGYSTETRQHVDLSALADAVVEEFAAIGKTVAFIDSPRAPVMMQAGLMRRLIRNLIDNAVKYAGKAEVSVGVSAGAITLVVEDDGPGIPPDRLSDVLQPFSRLEDSRSRLTGGSGLGLSIADAIARSQGASLILENRASGGLRACVVWKKGAGG</sequence>
<dbReference type="InterPro" id="IPR050980">
    <property type="entry name" value="2C_sensor_his_kinase"/>
</dbReference>
<feature type="transmembrane region" description="Helical" evidence="15">
    <location>
        <begin position="18"/>
        <end position="37"/>
    </location>
</feature>
<feature type="transmembrane region" description="Helical" evidence="15">
    <location>
        <begin position="178"/>
        <end position="200"/>
    </location>
</feature>
<dbReference type="PANTHER" id="PTHR44936:SF5">
    <property type="entry name" value="SENSOR HISTIDINE KINASE ENVZ"/>
    <property type="match status" value="1"/>
</dbReference>
<keyword evidence="4" id="KW-1003">Cell membrane</keyword>
<keyword evidence="11" id="KW-0067">ATP-binding</keyword>
<evidence type="ECO:0000256" key="3">
    <source>
        <dbReference type="ARBA" id="ARBA00012438"/>
    </source>
</evidence>
<dbReference type="EC" id="2.7.13.3" evidence="3"/>
<evidence type="ECO:0000256" key="1">
    <source>
        <dbReference type="ARBA" id="ARBA00000085"/>
    </source>
</evidence>
<evidence type="ECO:0000256" key="11">
    <source>
        <dbReference type="ARBA" id="ARBA00022840"/>
    </source>
</evidence>
<comment type="catalytic activity">
    <reaction evidence="1">
        <text>ATP + protein L-histidine = ADP + protein N-phospho-L-histidine.</text>
        <dbReference type="EC" id="2.7.13.3"/>
    </reaction>
</comment>
<gene>
    <name evidence="18" type="ORF">FHS83_002431</name>
</gene>
<dbReference type="PANTHER" id="PTHR44936">
    <property type="entry name" value="SENSOR PROTEIN CREC"/>
    <property type="match status" value="1"/>
</dbReference>
<name>A0A846N0M3_9PROT</name>
<feature type="domain" description="HAMP" evidence="17">
    <location>
        <begin position="203"/>
        <end position="255"/>
    </location>
</feature>
<dbReference type="SUPFAM" id="SSF55874">
    <property type="entry name" value="ATPase domain of HSP90 chaperone/DNA topoisomerase II/histidine kinase"/>
    <property type="match status" value="1"/>
</dbReference>
<evidence type="ECO:0000256" key="5">
    <source>
        <dbReference type="ARBA" id="ARBA00022519"/>
    </source>
</evidence>
<dbReference type="Gene3D" id="1.10.287.130">
    <property type="match status" value="1"/>
</dbReference>
<dbReference type="InterPro" id="IPR036890">
    <property type="entry name" value="HATPase_C_sf"/>
</dbReference>
<evidence type="ECO:0000256" key="15">
    <source>
        <dbReference type="SAM" id="Phobius"/>
    </source>
</evidence>
<dbReference type="SMART" id="SM00304">
    <property type="entry name" value="HAMP"/>
    <property type="match status" value="1"/>
</dbReference>
<comment type="caution">
    <text evidence="18">The sequence shown here is derived from an EMBL/GenBank/DDBJ whole genome shotgun (WGS) entry which is preliminary data.</text>
</comment>
<dbReference type="GO" id="GO:0005524">
    <property type="term" value="F:ATP binding"/>
    <property type="evidence" value="ECO:0007669"/>
    <property type="project" value="UniProtKB-KW"/>
</dbReference>
<dbReference type="InterPro" id="IPR036097">
    <property type="entry name" value="HisK_dim/P_sf"/>
</dbReference>
<dbReference type="GO" id="GO:0000155">
    <property type="term" value="F:phosphorelay sensor kinase activity"/>
    <property type="evidence" value="ECO:0007669"/>
    <property type="project" value="InterPro"/>
</dbReference>
<evidence type="ECO:0000313" key="19">
    <source>
        <dbReference type="Proteomes" id="UP000570514"/>
    </source>
</evidence>
<keyword evidence="19" id="KW-1185">Reference proteome</keyword>
<dbReference type="Proteomes" id="UP000570514">
    <property type="component" value="Unassembled WGS sequence"/>
</dbReference>
<keyword evidence="10 18" id="KW-0418">Kinase</keyword>
<organism evidence="18 19">
    <name type="scientific">Rhizomicrobium palustre</name>
    <dbReference type="NCBI Taxonomy" id="189966"/>
    <lineage>
        <taxon>Bacteria</taxon>
        <taxon>Pseudomonadati</taxon>
        <taxon>Pseudomonadota</taxon>
        <taxon>Alphaproteobacteria</taxon>
        <taxon>Micropepsales</taxon>
        <taxon>Micropepsaceae</taxon>
        <taxon>Rhizomicrobium</taxon>
    </lineage>
</organism>
<keyword evidence="6" id="KW-0597">Phosphoprotein</keyword>
<reference evidence="18 19" key="1">
    <citation type="submission" date="2020-03" db="EMBL/GenBank/DDBJ databases">
        <title>Genomic Encyclopedia of Type Strains, Phase IV (KMG-IV): sequencing the most valuable type-strain genomes for metagenomic binning, comparative biology and taxonomic classification.</title>
        <authorList>
            <person name="Goeker M."/>
        </authorList>
    </citation>
    <scope>NUCLEOTIDE SEQUENCE [LARGE SCALE GENOMIC DNA]</scope>
    <source>
        <strain evidence="18 19">DSM 19867</strain>
    </source>
</reference>
<evidence type="ECO:0000256" key="4">
    <source>
        <dbReference type="ARBA" id="ARBA00022475"/>
    </source>
</evidence>
<dbReference type="CDD" id="cd00082">
    <property type="entry name" value="HisKA"/>
    <property type="match status" value="1"/>
</dbReference>
<protein>
    <recommendedName>
        <fullName evidence="3">histidine kinase</fullName>
        <ecNumber evidence="3">2.7.13.3</ecNumber>
    </recommendedName>
</protein>
<evidence type="ECO:0000256" key="13">
    <source>
        <dbReference type="ARBA" id="ARBA00023012"/>
    </source>
</evidence>
<dbReference type="PROSITE" id="PS50885">
    <property type="entry name" value="HAMP"/>
    <property type="match status" value="1"/>
</dbReference>
<dbReference type="InterPro" id="IPR004358">
    <property type="entry name" value="Sig_transdc_His_kin-like_C"/>
</dbReference>
<evidence type="ECO:0000256" key="14">
    <source>
        <dbReference type="ARBA" id="ARBA00023136"/>
    </source>
</evidence>
<keyword evidence="7" id="KW-0808">Transferase</keyword>
<dbReference type="InterPro" id="IPR005467">
    <property type="entry name" value="His_kinase_dom"/>
</dbReference>
<dbReference type="InterPro" id="IPR003594">
    <property type="entry name" value="HATPase_dom"/>
</dbReference>
<evidence type="ECO:0000313" key="18">
    <source>
        <dbReference type="EMBL" id="NIK89113.1"/>
    </source>
</evidence>
<evidence type="ECO:0000256" key="9">
    <source>
        <dbReference type="ARBA" id="ARBA00022741"/>
    </source>
</evidence>
<dbReference type="PROSITE" id="PS50109">
    <property type="entry name" value="HIS_KIN"/>
    <property type="match status" value="1"/>
</dbReference>
<keyword evidence="5" id="KW-0997">Cell inner membrane</keyword>
<dbReference type="InterPro" id="IPR003660">
    <property type="entry name" value="HAMP_dom"/>
</dbReference>
<keyword evidence="9" id="KW-0547">Nucleotide-binding</keyword>
<comment type="subcellular location">
    <subcellularLocation>
        <location evidence="2">Cell inner membrane</location>
        <topology evidence="2">Multi-pass membrane protein</topology>
    </subcellularLocation>
</comment>
<dbReference type="RefSeq" id="WP_167083230.1">
    <property type="nucleotide sequence ID" value="NZ_BAAADC010000001.1"/>
</dbReference>
<accession>A0A846N0M3</accession>
<dbReference type="SUPFAM" id="SSF47384">
    <property type="entry name" value="Homodimeric domain of signal transducing histidine kinase"/>
    <property type="match status" value="1"/>
</dbReference>
<dbReference type="Gene3D" id="3.30.565.10">
    <property type="entry name" value="Histidine kinase-like ATPase, C-terminal domain"/>
    <property type="match status" value="1"/>
</dbReference>
<evidence type="ECO:0000256" key="7">
    <source>
        <dbReference type="ARBA" id="ARBA00022679"/>
    </source>
</evidence>
<keyword evidence="8 15" id="KW-0812">Transmembrane</keyword>
<dbReference type="PRINTS" id="PR00344">
    <property type="entry name" value="BCTRLSENSOR"/>
</dbReference>
<evidence type="ECO:0000256" key="6">
    <source>
        <dbReference type="ARBA" id="ARBA00022553"/>
    </source>
</evidence>
<evidence type="ECO:0000256" key="10">
    <source>
        <dbReference type="ARBA" id="ARBA00022777"/>
    </source>
</evidence>
<dbReference type="SMART" id="SM00387">
    <property type="entry name" value="HATPase_c"/>
    <property type="match status" value="1"/>
</dbReference>
<keyword evidence="14 15" id="KW-0472">Membrane</keyword>
<dbReference type="InterPro" id="IPR003661">
    <property type="entry name" value="HisK_dim/P_dom"/>
</dbReference>
<feature type="domain" description="Histidine kinase" evidence="16">
    <location>
        <begin position="263"/>
        <end position="462"/>
    </location>
</feature>
<proteinExistence type="predicted"/>
<dbReference type="Pfam" id="PF00672">
    <property type="entry name" value="HAMP"/>
    <property type="match status" value="1"/>
</dbReference>
<dbReference type="Pfam" id="PF02518">
    <property type="entry name" value="HATPase_c"/>
    <property type="match status" value="1"/>
</dbReference>
<dbReference type="EMBL" id="JAASRM010000001">
    <property type="protein sequence ID" value="NIK89113.1"/>
    <property type="molecule type" value="Genomic_DNA"/>
</dbReference>
<evidence type="ECO:0000259" key="16">
    <source>
        <dbReference type="PROSITE" id="PS50109"/>
    </source>
</evidence>
<evidence type="ECO:0000256" key="2">
    <source>
        <dbReference type="ARBA" id="ARBA00004429"/>
    </source>
</evidence>
<evidence type="ECO:0000256" key="12">
    <source>
        <dbReference type="ARBA" id="ARBA00022989"/>
    </source>
</evidence>